<dbReference type="PANTHER" id="PTHR39176">
    <property type="entry name" value="PERIPLASMIC PROTEIN-RELATED"/>
    <property type="match status" value="1"/>
</dbReference>
<proteinExistence type="predicted"/>
<keyword evidence="4" id="KW-1185">Reference proteome</keyword>
<feature type="chain" id="PRO_5036468453" evidence="1">
    <location>
        <begin position="23"/>
        <end position="134"/>
    </location>
</feature>
<evidence type="ECO:0000313" key="4">
    <source>
        <dbReference type="Proteomes" id="UP000484076"/>
    </source>
</evidence>
<dbReference type="RefSeq" id="WP_152823650.1">
    <property type="nucleotide sequence ID" value="NZ_WHUT02000001.1"/>
</dbReference>
<evidence type="ECO:0000256" key="1">
    <source>
        <dbReference type="SAM" id="SignalP"/>
    </source>
</evidence>
<dbReference type="EMBL" id="WHUT02000001">
    <property type="protein sequence ID" value="NUB42957.1"/>
    <property type="molecule type" value="Genomic_DNA"/>
</dbReference>
<dbReference type="Gene3D" id="1.20.1270.180">
    <property type="match status" value="1"/>
</dbReference>
<dbReference type="PANTHER" id="PTHR39176:SF1">
    <property type="entry name" value="PERIPLASMIC PROTEIN"/>
    <property type="match status" value="1"/>
</dbReference>
<dbReference type="Pfam" id="PF07007">
    <property type="entry name" value="LprI"/>
    <property type="match status" value="1"/>
</dbReference>
<gene>
    <name evidence="3" type="ORF">GEU84_001040</name>
</gene>
<protein>
    <submittedName>
        <fullName evidence="3">DUF1311 domain-containing protein</fullName>
    </submittedName>
</protein>
<keyword evidence="1" id="KW-0732">Signal</keyword>
<dbReference type="Proteomes" id="UP000484076">
    <property type="component" value="Unassembled WGS sequence"/>
</dbReference>
<evidence type="ECO:0000313" key="3">
    <source>
        <dbReference type="EMBL" id="NUB42957.1"/>
    </source>
</evidence>
<evidence type="ECO:0000259" key="2">
    <source>
        <dbReference type="Pfam" id="PF07007"/>
    </source>
</evidence>
<comment type="caution">
    <text evidence="3">The sequence shown here is derived from an EMBL/GenBank/DDBJ whole genome shotgun (WGS) entry which is preliminary data.</text>
</comment>
<accession>A0A8X8GTS9</accession>
<feature type="domain" description="Lysozyme inhibitor LprI-like N-terminal" evidence="2">
    <location>
        <begin position="28"/>
        <end position="127"/>
    </location>
</feature>
<sequence>MSRLLPLILPAVLAFAALPVAAQNVNCNTAQTQVEMTFCAEQDWLVADDDLNAAYREARDMMRAIDANLPVVQRGAEEQLRNGQRAWVTFRDATCAAEGYAFHGGSAEPMIIYSCRARLTQQRAADLWLMSQPY</sequence>
<reference evidence="3" key="1">
    <citation type="submission" date="2020-05" db="EMBL/GenBank/DDBJ databases">
        <title>Fertoebacter nigrum gen. nov., sp. nov., a new member of the family Rhodobacteraceae.</title>
        <authorList>
            <person name="Szuroczki S."/>
            <person name="Abbaszade G."/>
            <person name="Buni D."/>
            <person name="Schumann P."/>
            <person name="Toth E."/>
        </authorList>
    </citation>
    <scope>NUCLEOTIDE SEQUENCE</scope>
    <source>
        <strain evidence="3">RG-N-1a</strain>
    </source>
</reference>
<name>A0A8X8GTS9_9RHOB</name>
<feature type="signal peptide" evidence="1">
    <location>
        <begin position="1"/>
        <end position="22"/>
    </location>
</feature>
<dbReference type="InterPro" id="IPR009739">
    <property type="entry name" value="LprI-like_N"/>
</dbReference>
<organism evidence="3 4">
    <name type="scientific">Fertoeibacter niger</name>
    <dbReference type="NCBI Taxonomy" id="2656921"/>
    <lineage>
        <taxon>Bacteria</taxon>
        <taxon>Pseudomonadati</taxon>
        <taxon>Pseudomonadota</taxon>
        <taxon>Alphaproteobacteria</taxon>
        <taxon>Rhodobacterales</taxon>
        <taxon>Paracoccaceae</taxon>
        <taxon>Fertoeibacter</taxon>
    </lineage>
</organism>
<dbReference type="AlphaFoldDB" id="A0A8X8GTS9"/>